<evidence type="ECO:0000256" key="8">
    <source>
        <dbReference type="SAM" id="Phobius"/>
    </source>
</evidence>
<keyword evidence="10" id="KW-1185">Reference proteome</keyword>
<accession>A0ABQ9JLL3</accession>
<protein>
    <submittedName>
        <fullName evidence="9">Uncharacterized protein</fullName>
    </submittedName>
</protein>
<evidence type="ECO:0000256" key="5">
    <source>
        <dbReference type="ARBA" id="ARBA00022989"/>
    </source>
</evidence>
<keyword evidence="6 8" id="KW-0472">Membrane</keyword>
<evidence type="ECO:0000256" key="2">
    <source>
        <dbReference type="ARBA" id="ARBA00010532"/>
    </source>
</evidence>
<dbReference type="Proteomes" id="UP001162164">
    <property type="component" value="Unassembled WGS sequence"/>
</dbReference>
<dbReference type="InterPro" id="IPR002159">
    <property type="entry name" value="CD36_fam"/>
</dbReference>
<evidence type="ECO:0000313" key="9">
    <source>
        <dbReference type="EMBL" id="KAJ8978292.1"/>
    </source>
</evidence>
<reference evidence="9" key="1">
    <citation type="journal article" date="2023" name="Insect Mol. Biol.">
        <title>Genome sequencing provides insights into the evolution of gene families encoding plant cell wall-degrading enzymes in longhorned beetles.</title>
        <authorList>
            <person name="Shin N.R."/>
            <person name="Okamura Y."/>
            <person name="Kirsch R."/>
            <person name="Pauchet Y."/>
        </authorList>
    </citation>
    <scope>NUCLEOTIDE SEQUENCE</scope>
    <source>
        <strain evidence="9">MMC_N1</strain>
    </source>
</reference>
<keyword evidence="7" id="KW-0325">Glycoprotein</keyword>
<comment type="similarity">
    <text evidence="2">Belongs to the CD36 family.</text>
</comment>
<comment type="subcellular location">
    <subcellularLocation>
        <location evidence="1">Cell membrane</location>
    </subcellularLocation>
</comment>
<dbReference type="Pfam" id="PF01130">
    <property type="entry name" value="CD36"/>
    <property type="match status" value="1"/>
</dbReference>
<evidence type="ECO:0000256" key="7">
    <source>
        <dbReference type="ARBA" id="ARBA00023180"/>
    </source>
</evidence>
<keyword evidence="4 8" id="KW-0812">Transmembrane</keyword>
<dbReference type="EMBL" id="JAPWTJ010000455">
    <property type="protein sequence ID" value="KAJ8978292.1"/>
    <property type="molecule type" value="Genomic_DNA"/>
</dbReference>
<sequence length="239" mass="27618">MYPQEVWSNETVLHFFLGVYQAVAVLWNPMLQEHKTRNAVAEDLSLNYAHPATSITDTFLCSRCFYSRWLYLGLLCLAPITPKVWRLYKNIPNVSQLLMFFAIYQFRGGCVPGFICALQFQFGVFNGDNALACTNWLLNLNLAIHKSPKIKRRRRLCSQISLLLLGIALISKFFIKRWVEIQPHIPGLPSMEDERPLPSLTMDIYLFNWTNAKDICNSSVKPKFEEVGPYTFKEVKEKS</sequence>
<proteinExistence type="inferred from homology"/>
<organism evidence="9 10">
    <name type="scientific">Molorchus minor</name>
    <dbReference type="NCBI Taxonomy" id="1323400"/>
    <lineage>
        <taxon>Eukaryota</taxon>
        <taxon>Metazoa</taxon>
        <taxon>Ecdysozoa</taxon>
        <taxon>Arthropoda</taxon>
        <taxon>Hexapoda</taxon>
        <taxon>Insecta</taxon>
        <taxon>Pterygota</taxon>
        <taxon>Neoptera</taxon>
        <taxon>Endopterygota</taxon>
        <taxon>Coleoptera</taxon>
        <taxon>Polyphaga</taxon>
        <taxon>Cucujiformia</taxon>
        <taxon>Chrysomeloidea</taxon>
        <taxon>Cerambycidae</taxon>
        <taxon>Lamiinae</taxon>
        <taxon>Monochamini</taxon>
        <taxon>Molorchus</taxon>
    </lineage>
</organism>
<evidence type="ECO:0000313" key="10">
    <source>
        <dbReference type="Proteomes" id="UP001162164"/>
    </source>
</evidence>
<keyword evidence="3" id="KW-1003">Cell membrane</keyword>
<comment type="caution">
    <text evidence="9">The sequence shown here is derived from an EMBL/GenBank/DDBJ whole genome shotgun (WGS) entry which is preliminary data.</text>
</comment>
<evidence type="ECO:0000256" key="4">
    <source>
        <dbReference type="ARBA" id="ARBA00022692"/>
    </source>
</evidence>
<keyword evidence="5 8" id="KW-1133">Transmembrane helix</keyword>
<evidence type="ECO:0000256" key="3">
    <source>
        <dbReference type="ARBA" id="ARBA00022475"/>
    </source>
</evidence>
<evidence type="ECO:0000256" key="6">
    <source>
        <dbReference type="ARBA" id="ARBA00023136"/>
    </source>
</evidence>
<feature type="transmembrane region" description="Helical" evidence="8">
    <location>
        <begin position="12"/>
        <end position="31"/>
    </location>
</feature>
<evidence type="ECO:0000256" key="1">
    <source>
        <dbReference type="ARBA" id="ARBA00004236"/>
    </source>
</evidence>
<feature type="transmembrane region" description="Helical" evidence="8">
    <location>
        <begin position="156"/>
        <end position="175"/>
    </location>
</feature>
<name>A0ABQ9JLL3_9CUCU</name>
<gene>
    <name evidence="9" type="ORF">NQ317_012663</name>
</gene>